<evidence type="ECO:0000256" key="1">
    <source>
        <dbReference type="SAM" id="Phobius"/>
    </source>
</evidence>
<dbReference type="EMBL" id="CP019606">
    <property type="protein sequence ID" value="AQP46839.1"/>
    <property type="molecule type" value="Genomic_DNA"/>
</dbReference>
<keyword evidence="4" id="KW-1185">Reference proteome</keyword>
<name>A0A1Q2CL63_9ACTN</name>
<keyword evidence="1" id="KW-0812">Transmembrane</keyword>
<dbReference type="InterPro" id="IPR021309">
    <property type="entry name" value="YgaP-like_TM"/>
</dbReference>
<accession>A0A1Q2CL63</accession>
<feature type="domain" description="Inner membrane protein YgaP-like transmembrane" evidence="2">
    <location>
        <begin position="10"/>
        <end position="68"/>
    </location>
</feature>
<evidence type="ECO:0000259" key="2">
    <source>
        <dbReference type="Pfam" id="PF11127"/>
    </source>
</evidence>
<sequence length="77" mass="7561">MRFAQFMSSTAGRALRIVAGVALLAAGITILVAGGSIALGVVLLAVGALFTVVGALNVCLLAPIFGASFDGRKVAGS</sequence>
<organism evidence="3 4">
    <name type="scientific">Tessaracoccus aquimaris</name>
    <dbReference type="NCBI Taxonomy" id="1332264"/>
    <lineage>
        <taxon>Bacteria</taxon>
        <taxon>Bacillati</taxon>
        <taxon>Actinomycetota</taxon>
        <taxon>Actinomycetes</taxon>
        <taxon>Propionibacteriales</taxon>
        <taxon>Propionibacteriaceae</taxon>
        <taxon>Tessaracoccus</taxon>
    </lineage>
</organism>
<gene>
    <name evidence="3" type="ORF">BW730_04145</name>
</gene>
<evidence type="ECO:0000313" key="4">
    <source>
        <dbReference type="Proteomes" id="UP000188145"/>
    </source>
</evidence>
<dbReference type="Pfam" id="PF11127">
    <property type="entry name" value="YgaP-like_TM"/>
    <property type="match status" value="1"/>
</dbReference>
<keyword evidence="1" id="KW-1133">Transmembrane helix</keyword>
<feature type="transmembrane region" description="Helical" evidence="1">
    <location>
        <begin position="48"/>
        <end position="69"/>
    </location>
</feature>
<dbReference type="KEGG" id="tes:BW730_04145"/>
<dbReference type="AlphaFoldDB" id="A0A1Q2CL63"/>
<dbReference type="Proteomes" id="UP000188145">
    <property type="component" value="Chromosome"/>
</dbReference>
<evidence type="ECO:0000313" key="3">
    <source>
        <dbReference type="EMBL" id="AQP46839.1"/>
    </source>
</evidence>
<keyword evidence="1" id="KW-0472">Membrane</keyword>
<dbReference type="RefSeq" id="WP_077685151.1">
    <property type="nucleotide sequence ID" value="NZ_CP019606.1"/>
</dbReference>
<feature type="transmembrane region" description="Helical" evidence="1">
    <location>
        <begin position="21"/>
        <end position="42"/>
    </location>
</feature>
<dbReference type="STRING" id="1332264.BW730_04145"/>
<protein>
    <recommendedName>
        <fullName evidence="2">Inner membrane protein YgaP-like transmembrane domain-containing protein</fullName>
    </recommendedName>
</protein>
<reference evidence="4" key="1">
    <citation type="submission" date="2017-02" db="EMBL/GenBank/DDBJ databases">
        <title>Tessaracoccus aquaemaris sp. nov., isolated from the intestine of a Korean rockfish, Sebastes schlegelii, in a marine aquaculture pond.</title>
        <authorList>
            <person name="Tak E.J."/>
            <person name="Bae J.-W."/>
        </authorList>
    </citation>
    <scope>NUCLEOTIDE SEQUENCE [LARGE SCALE GENOMIC DNA]</scope>
    <source>
        <strain evidence="4">NSG39</strain>
    </source>
</reference>
<proteinExistence type="predicted"/>